<dbReference type="Proteomes" id="UP001595681">
    <property type="component" value="Unassembled WGS sequence"/>
</dbReference>
<evidence type="ECO:0000313" key="1">
    <source>
        <dbReference type="EMBL" id="MFC3440277.1"/>
    </source>
</evidence>
<protein>
    <submittedName>
        <fullName evidence="1">Uncharacterized protein</fullName>
    </submittedName>
</protein>
<name>A0ABV7NCN5_9SPHN</name>
<keyword evidence="2" id="KW-1185">Reference proteome</keyword>
<comment type="caution">
    <text evidence="1">The sequence shown here is derived from an EMBL/GenBank/DDBJ whole genome shotgun (WGS) entry which is preliminary data.</text>
</comment>
<organism evidence="1 2">
    <name type="scientific">Sphingobium rhizovicinum</name>
    <dbReference type="NCBI Taxonomy" id="432308"/>
    <lineage>
        <taxon>Bacteria</taxon>
        <taxon>Pseudomonadati</taxon>
        <taxon>Pseudomonadota</taxon>
        <taxon>Alphaproteobacteria</taxon>
        <taxon>Sphingomonadales</taxon>
        <taxon>Sphingomonadaceae</taxon>
        <taxon>Sphingobium</taxon>
    </lineage>
</organism>
<sequence length="57" mass="6786">MWKTLLGRRPLRRRTVPVPDRPPIEQDRAMRDDPFADLIAKLNKIPYQRRRKVGMGC</sequence>
<dbReference type="RefSeq" id="WP_380793205.1">
    <property type="nucleotide sequence ID" value="NZ_JBHRVU010000004.1"/>
</dbReference>
<dbReference type="EMBL" id="JBHRVU010000004">
    <property type="protein sequence ID" value="MFC3440277.1"/>
    <property type="molecule type" value="Genomic_DNA"/>
</dbReference>
<gene>
    <name evidence="1" type="ORF">ACFOKF_03530</name>
</gene>
<accession>A0ABV7NCN5</accession>
<evidence type="ECO:0000313" key="2">
    <source>
        <dbReference type="Proteomes" id="UP001595681"/>
    </source>
</evidence>
<proteinExistence type="predicted"/>
<reference evidence="2" key="1">
    <citation type="journal article" date="2019" name="Int. J. Syst. Evol. Microbiol.">
        <title>The Global Catalogue of Microorganisms (GCM) 10K type strain sequencing project: providing services to taxonomists for standard genome sequencing and annotation.</title>
        <authorList>
            <consortium name="The Broad Institute Genomics Platform"/>
            <consortium name="The Broad Institute Genome Sequencing Center for Infectious Disease"/>
            <person name="Wu L."/>
            <person name="Ma J."/>
        </authorList>
    </citation>
    <scope>NUCLEOTIDE SEQUENCE [LARGE SCALE GENOMIC DNA]</scope>
    <source>
        <strain evidence="2">CCM 7491</strain>
    </source>
</reference>